<gene>
    <name evidence="2" type="ORF">B0J11DRAFT_517427</name>
</gene>
<name>A0A9P9EDB3_9PLEO</name>
<accession>A0A9P9EDB3</accession>
<keyword evidence="3" id="KW-1185">Reference proteome</keyword>
<evidence type="ECO:0000313" key="3">
    <source>
        <dbReference type="Proteomes" id="UP000700596"/>
    </source>
</evidence>
<sequence>MMTAIQPPNVWSQMSYVPPRGQCNFKPSIMSAKCPCLRFMLHPLKSSSSYECDGCNHHASFHSMENKTEDEIRKRWEQEAREKKELEDLTAERPRKRPREIEYTSGSTKSVNARLLDQGRLTPDEPEELRTRSVSNVSGTSSSRGRVKAKAGRSTGGRAAAAKAKSRVTEILDDDDIELLD</sequence>
<comment type="caution">
    <text evidence="2">The sequence shown here is derived from an EMBL/GenBank/DDBJ whole genome shotgun (WGS) entry which is preliminary data.</text>
</comment>
<reference evidence="2" key="1">
    <citation type="journal article" date="2021" name="Nat. Commun.">
        <title>Genetic determinants of endophytism in the Arabidopsis root mycobiome.</title>
        <authorList>
            <person name="Mesny F."/>
            <person name="Miyauchi S."/>
            <person name="Thiergart T."/>
            <person name="Pickel B."/>
            <person name="Atanasova L."/>
            <person name="Karlsson M."/>
            <person name="Huettel B."/>
            <person name="Barry K.W."/>
            <person name="Haridas S."/>
            <person name="Chen C."/>
            <person name="Bauer D."/>
            <person name="Andreopoulos W."/>
            <person name="Pangilinan J."/>
            <person name="LaButti K."/>
            <person name="Riley R."/>
            <person name="Lipzen A."/>
            <person name="Clum A."/>
            <person name="Drula E."/>
            <person name="Henrissat B."/>
            <person name="Kohler A."/>
            <person name="Grigoriev I.V."/>
            <person name="Martin F.M."/>
            <person name="Hacquard S."/>
        </authorList>
    </citation>
    <scope>NUCLEOTIDE SEQUENCE</scope>
    <source>
        <strain evidence="2">MPI-CAGE-CH-0243</strain>
    </source>
</reference>
<feature type="compositionally biased region" description="Low complexity" evidence="1">
    <location>
        <begin position="152"/>
        <end position="163"/>
    </location>
</feature>
<evidence type="ECO:0000313" key="2">
    <source>
        <dbReference type="EMBL" id="KAH7135036.1"/>
    </source>
</evidence>
<dbReference type="AlphaFoldDB" id="A0A9P9EDB3"/>
<feature type="region of interest" description="Disordered" evidence="1">
    <location>
        <begin position="81"/>
        <end position="168"/>
    </location>
</feature>
<organism evidence="2 3">
    <name type="scientific">Dendryphion nanum</name>
    <dbReference type="NCBI Taxonomy" id="256645"/>
    <lineage>
        <taxon>Eukaryota</taxon>
        <taxon>Fungi</taxon>
        <taxon>Dikarya</taxon>
        <taxon>Ascomycota</taxon>
        <taxon>Pezizomycotina</taxon>
        <taxon>Dothideomycetes</taxon>
        <taxon>Pleosporomycetidae</taxon>
        <taxon>Pleosporales</taxon>
        <taxon>Torulaceae</taxon>
        <taxon>Dendryphion</taxon>
    </lineage>
</organism>
<evidence type="ECO:0000256" key="1">
    <source>
        <dbReference type="SAM" id="MobiDB-lite"/>
    </source>
</evidence>
<feature type="compositionally biased region" description="Basic and acidic residues" evidence="1">
    <location>
        <begin position="81"/>
        <end position="93"/>
    </location>
</feature>
<proteinExistence type="predicted"/>
<dbReference type="EMBL" id="JAGMWT010000002">
    <property type="protein sequence ID" value="KAH7135036.1"/>
    <property type="molecule type" value="Genomic_DNA"/>
</dbReference>
<dbReference type="OrthoDB" id="5424021at2759"/>
<feature type="compositionally biased region" description="Low complexity" evidence="1">
    <location>
        <begin position="132"/>
        <end position="144"/>
    </location>
</feature>
<protein>
    <submittedName>
        <fullName evidence="2">Uncharacterized protein</fullName>
    </submittedName>
</protein>
<dbReference type="Proteomes" id="UP000700596">
    <property type="component" value="Unassembled WGS sequence"/>
</dbReference>